<keyword evidence="2" id="KW-1185">Reference proteome</keyword>
<reference evidence="1 2" key="1">
    <citation type="submission" date="2015-12" db="EMBL/GenBank/DDBJ databases">
        <title>Draft genome of the nematode, Onchocerca flexuosa.</title>
        <authorList>
            <person name="Mitreva M."/>
        </authorList>
    </citation>
    <scope>NUCLEOTIDE SEQUENCE [LARGE SCALE GENOMIC DNA]</scope>
    <source>
        <strain evidence="1">Red Deer</strain>
    </source>
</reference>
<dbReference type="AlphaFoldDB" id="A0A238BUB2"/>
<protein>
    <submittedName>
        <fullName evidence="1">Uncharacterized protein</fullName>
    </submittedName>
</protein>
<dbReference type="EMBL" id="KZ270010">
    <property type="protein sequence ID" value="OZC08285.1"/>
    <property type="molecule type" value="Genomic_DNA"/>
</dbReference>
<evidence type="ECO:0000313" key="2">
    <source>
        <dbReference type="Proteomes" id="UP000242913"/>
    </source>
</evidence>
<gene>
    <name evidence="1" type="ORF">X798_04636</name>
</gene>
<name>A0A238BUB2_9BILA</name>
<dbReference type="Proteomes" id="UP000242913">
    <property type="component" value="Unassembled WGS sequence"/>
</dbReference>
<organism evidence="1 2">
    <name type="scientific">Onchocerca flexuosa</name>
    <dbReference type="NCBI Taxonomy" id="387005"/>
    <lineage>
        <taxon>Eukaryota</taxon>
        <taxon>Metazoa</taxon>
        <taxon>Ecdysozoa</taxon>
        <taxon>Nematoda</taxon>
        <taxon>Chromadorea</taxon>
        <taxon>Rhabditida</taxon>
        <taxon>Spirurina</taxon>
        <taxon>Spiruromorpha</taxon>
        <taxon>Filarioidea</taxon>
        <taxon>Onchocercidae</taxon>
        <taxon>Onchocerca</taxon>
    </lineage>
</organism>
<accession>A0A238BUB2</accession>
<sequence>MLAKQLNNGKVAMKLKRDEVRTISLERNTSVEESLIDGKQNTEESEVLNLLAKRNAELQEVQMHAQQLKNGILLNCNSLARNSDAMPTSAIIHQHVLLQHTQQQMEVLNDERENLLMAKKLTDDSKSVIIKVRAQIERFIATLQQNTELQKHQSQEDYFIEMLQSQHT</sequence>
<evidence type="ECO:0000313" key="1">
    <source>
        <dbReference type="EMBL" id="OZC08285.1"/>
    </source>
</evidence>
<proteinExistence type="predicted"/>